<name>A0A915K720_ROMCU</name>
<evidence type="ECO:0000313" key="2">
    <source>
        <dbReference type="WBParaSite" id="nRc.2.0.1.t34542-RA"/>
    </source>
</evidence>
<dbReference type="AlphaFoldDB" id="A0A915K720"/>
<reference evidence="2" key="1">
    <citation type="submission" date="2022-11" db="UniProtKB">
        <authorList>
            <consortium name="WormBaseParasite"/>
        </authorList>
    </citation>
    <scope>IDENTIFICATION</scope>
</reference>
<proteinExistence type="predicted"/>
<protein>
    <submittedName>
        <fullName evidence="2">Uncharacterized protein</fullName>
    </submittedName>
</protein>
<dbReference type="WBParaSite" id="nRc.2.0.1.t34542-RA">
    <property type="protein sequence ID" value="nRc.2.0.1.t34542-RA"/>
    <property type="gene ID" value="nRc.2.0.1.g34542"/>
</dbReference>
<organism evidence="1 2">
    <name type="scientific">Romanomermis culicivorax</name>
    <name type="common">Nematode worm</name>
    <dbReference type="NCBI Taxonomy" id="13658"/>
    <lineage>
        <taxon>Eukaryota</taxon>
        <taxon>Metazoa</taxon>
        <taxon>Ecdysozoa</taxon>
        <taxon>Nematoda</taxon>
        <taxon>Enoplea</taxon>
        <taxon>Dorylaimia</taxon>
        <taxon>Mermithida</taxon>
        <taxon>Mermithoidea</taxon>
        <taxon>Mermithidae</taxon>
        <taxon>Romanomermis</taxon>
    </lineage>
</organism>
<keyword evidence="1" id="KW-1185">Reference proteome</keyword>
<dbReference type="Proteomes" id="UP000887565">
    <property type="component" value="Unplaced"/>
</dbReference>
<accession>A0A915K720</accession>
<evidence type="ECO:0000313" key="1">
    <source>
        <dbReference type="Proteomes" id="UP000887565"/>
    </source>
</evidence>
<sequence length="92" mass="10701">MAHGEEINSTSHLETRVPVKIDDQRSRDRICLGHEYMICFTLLREQSTNMGCIQGFLHWIVTERHAADFYKLLTEGEAYFKACPHECDINND</sequence>